<keyword evidence="2" id="KW-1185">Reference proteome</keyword>
<evidence type="ECO:0000313" key="1">
    <source>
        <dbReference type="EMBL" id="MSR92041.1"/>
    </source>
</evidence>
<dbReference type="RefSeq" id="WP_154531940.1">
    <property type="nucleotide sequence ID" value="NZ_VULX01000021.1"/>
</dbReference>
<reference evidence="1 2" key="1">
    <citation type="submission" date="2019-08" db="EMBL/GenBank/DDBJ databases">
        <title>In-depth cultivation of the pig gut microbiome towards novel bacterial diversity and tailored functional studies.</title>
        <authorList>
            <person name="Wylensek D."/>
            <person name="Hitch T.C.A."/>
            <person name="Clavel T."/>
        </authorList>
    </citation>
    <scope>NUCLEOTIDE SEQUENCE [LARGE SCALE GENOMIC DNA]</scope>
    <source>
        <strain evidence="1 2">WCA-383-APC-5B</strain>
    </source>
</reference>
<sequence>MYDVLNDGGYLLLSVYDGNGKNNKKSFGNIDGEDYYRNFIEHSKMELLNEARNLFDYTLEINPDANSKWKNYIFKKC</sequence>
<protein>
    <submittedName>
        <fullName evidence="1">Uncharacterized protein</fullName>
    </submittedName>
</protein>
<gene>
    <name evidence="1" type="ORF">FYJ33_11720</name>
</gene>
<name>A0A7X2T1T8_9CLOT</name>
<organism evidence="1 2">
    <name type="scientific">Inconstantimicrobium porci</name>
    <dbReference type="NCBI Taxonomy" id="2652291"/>
    <lineage>
        <taxon>Bacteria</taxon>
        <taxon>Bacillati</taxon>
        <taxon>Bacillota</taxon>
        <taxon>Clostridia</taxon>
        <taxon>Eubacteriales</taxon>
        <taxon>Clostridiaceae</taxon>
        <taxon>Inconstantimicrobium</taxon>
    </lineage>
</organism>
<proteinExistence type="predicted"/>
<dbReference type="Proteomes" id="UP000460287">
    <property type="component" value="Unassembled WGS sequence"/>
</dbReference>
<dbReference type="EMBL" id="VULX01000021">
    <property type="protein sequence ID" value="MSR92041.1"/>
    <property type="molecule type" value="Genomic_DNA"/>
</dbReference>
<comment type="caution">
    <text evidence="1">The sequence shown here is derived from an EMBL/GenBank/DDBJ whole genome shotgun (WGS) entry which is preliminary data.</text>
</comment>
<evidence type="ECO:0000313" key="2">
    <source>
        <dbReference type="Proteomes" id="UP000460287"/>
    </source>
</evidence>
<accession>A0A7X2T1T8</accession>
<dbReference type="AlphaFoldDB" id="A0A7X2T1T8"/>